<keyword evidence="3" id="KW-1185">Reference proteome</keyword>
<evidence type="ECO:0008006" key="4">
    <source>
        <dbReference type="Google" id="ProtNLM"/>
    </source>
</evidence>
<evidence type="ECO:0000313" key="3">
    <source>
        <dbReference type="Proteomes" id="UP000192276"/>
    </source>
</evidence>
<dbReference type="RefSeq" id="WP_081167251.1">
    <property type="nucleotide sequence ID" value="NZ_LWBP01000192.1"/>
</dbReference>
<sequence>MEKSWHVIKQNRKGWLAITAILFCFITVYWLIKNHYLIMTAASTTSVKGVLYKSATGTPVEGAIVMIAEGSYEHPDIAAQTDSQGVFFLPNLQVPGTYTLLINYSNESKRLTVNITKDSVLRIPL</sequence>
<dbReference type="Pfam" id="PF13620">
    <property type="entry name" value="CarboxypepD_reg"/>
    <property type="match status" value="1"/>
</dbReference>
<dbReference type="OrthoDB" id="671124at2"/>
<gene>
    <name evidence="2" type="ORF">A4R26_24120</name>
</gene>
<evidence type="ECO:0000256" key="1">
    <source>
        <dbReference type="SAM" id="Phobius"/>
    </source>
</evidence>
<keyword evidence="1" id="KW-0812">Transmembrane</keyword>
<keyword evidence="1" id="KW-0472">Membrane</keyword>
<dbReference type="AlphaFoldDB" id="A0A1V9FGH7"/>
<protein>
    <recommendedName>
        <fullName evidence="4">Carboxypeptidase regulatory-like domain-containing protein</fullName>
    </recommendedName>
</protein>
<proteinExistence type="predicted"/>
<dbReference type="InterPro" id="IPR008969">
    <property type="entry name" value="CarboxyPept-like_regulatory"/>
</dbReference>
<dbReference type="Gene3D" id="2.60.40.1120">
    <property type="entry name" value="Carboxypeptidase-like, regulatory domain"/>
    <property type="match status" value="1"/>
</dbReference>
<organism evidence="2 3">
    <name type="scientific">Niastella populi</name>
    <dbReference type="NCBI Taxonomy" id="550983"/>
    <lineage>
        <taxon>Bacteria</taxon>
        <taxon>Pseudomonadati</taxon>
        <taxon>Bacteroidota</taxon>
        <taxon>Chitinophagia</taxon>
        <taxon>Chitinophagales</taxon>
        <taxon>Chitinophagaceae</taxon>
        <taxon>Niastella</taxon>
    </lineage>
</organism>
<accession>A0A1V9FGH7</accession>
<reference evidence="3" key="1">
    <citation type="submission" date="2016-04" db="EMBL/GenBank/DDBJ databases">
        <authorList>
            <person name="Chen L."/>
            <person name="Zhuang W."/>
            <person name="Wang G."/>
        </authorList>
    </citation>
    <scope>NUCLEOTIDE SEQUENCE [LARGE SCALE GENOMIC DNA]</scope>
    <source>
        <strain evidence="3">208</strain>
    </source>
</reference>
<keyword evidence="1" id="KW-1133">Transmembrane helix</keyword>
<feature type="transmembrane region" description="Helical" evidence="1">
    <location>
        <begin position="14"/>
        <end position="32"/>
    </location>
</feature>
<dbReference type="SUPFAM" id="SSF49464">
    <property type="entry name" value="Carboxypeptidase regulatory domain-like"/>
    <property type="match status" value="1"/>
</dbReference>
<evidence type="ECO:0000313" key="2">
    <source>
        <dbReference type="EMBL" id="OQP57462.1"/>
    </source>
</evidence>
<dbReference type="EMBL" id="LWBP01000192">
    <property type="protein sequence ID" value="OQP57462.1"/>
    <property type="molecule type" value="Genomic_DNA"/>
</dbReference>
<comment type="caution">
    <text evidence="2">The sequence shown here is derived from an EMBL/GenBank/DDBJ whole genome shotgun (WGS) entry which is preliminary data.</text>
</comment>
<name>A0A1V9FGH7_9BACT</name>
<dbReference type="Proteomes" id="UP000192276">
    <property type="component" value="Unassembled WGS sequence"/>
</dbReference>